<keyword evidence="3" id="KW-1185">Reference proteome</keyword>
<dbReference type="EMBL" id="JAUTBF010000001">
    <property type="protein sequence ID" value="MDQ1124501.1"/>
    <property type="molecule type" value="Genomic_DNA"/>
</dbReference>
<keyword evidence="1" id="KW-0472">Membrane</keyword>
<evidence type="ECO:0000313" key="2">
    <source>
        <dbReference type="EMBL" id="MDQ1124501.1"/>
    </source>
</evidence>
<feature type="transmembrane region" description="Helical" evidence="1">
    <location>
        <begin position="7"/>
        <end position="31"/>
    </location>
</feature>
<comment type="caution">
    <text evidence="2">The sequence shown here is derived from an EMBL/GenBank/DDBJ whole genome shotgun (WGS) entry which is preliminary data.</text>
</comment>
<evidence type="ECO:0000256" key="1">
    <source>
        <dbReference type="SAM" id="Phobius"/>
    </source>
</evidence>
<reference evidence="2 3" key="1">
    <citation type="submission" date="2023-07" db="EMBL/GenBank/DDBJ databases">
        <title>Functional and genomic diversity of the sorghum phyllosphere microbiome.</title>
        <authorList>
            <person name="Shade A."/>
        </authorList>
    </citation>
    <scope>NUCLEOTIDE SEQUENCE [LARGE SCALE GENOMIC DNA]</scope>
    <source>
        <strain evidence="2 3">SORGH_AS_1207</strain>
    </source>
</reference>
<keyword evidence="1" id="KW-1133">Transmembrane helix</keyword>
<organism evidence="2 3">
    <name type="scientific">Microbacterium trichothecenolyticum</name>
    <name type="common">Aureobacterium trichothecenolyticum</name>
    <dbReference type="NCBI Taxonomy" id="69370"/>
    <lineage>
        <taxon>Bacteria</taxon>
        <taxon>Bacillati</taxon>
        <taxon>Actinomycetota</taxon>
        <taxon>Actinomycetes</taxon>
        <taxon>Micrococcales</taxon>
        <taxon>Microbacteriaceae</taxon>
        <taxon>Microbacterium</taxon>
    </lineage>
</organism>
<dbReference type="Proteomes" id="UP001226691">
    <property type="component" value="Unassembled WGS sequence"/>
</dbReference>
<proteinExistence type="predicted"/>
<feature type="transmembrane region" description="Helical" evidence="1">
    <location>
        <begin position="79"/>
        <end position="100"/>
    </location>
</feature>
<gene>
    <name evidence="2" type="ORF">QE412_003074</name>
</gene>
<evidence type="ECO:0000313" key="3">
    <source>
        <dbReference type="Proteomes" id="UP001226691"/>
    </source>
</evidence>
<dbReference type="RefSeq" id="WP_307485769.1">
    <property type="nucleotide sequence ID" value="NZ_JAUTBF010000001.1"/>
</dbReference>
<accession>A0ABU0TXX9</accession>
<sequence length="103" mass="10429">MSNPKAWIAILIATLAAVIALVAVAAMRFPIPLVDPAPPTPDYGLQAAIAYTGCGAVVLTGLLAGTAASRDVRRRIRRVVIGIVCIVALCVTAALAALIVPAG</sequence>
<feature type="transmembrane region" description="Helical" evidence="1">
    <location>
        <begin position="43"/>
        <end position="67"/>
    </location>
</feature>
<protein>
    <submittedName>
        <fullName evidence="2">Uncharacterized protein</fullName>
    </submittedName>
</protein>
<keyword evidence="1" id="KW-0812">Transmembrane</keyword>
<name>A0ABU0TXX9_MICTR</name>